<evidence type="ECO:0000256" key="1">
    <source>
        <dbReference type="ARBA" id="ARBA00004275"/>
    </source>
</evidence>
<dbReference type="InterPro" id="IPR001753">
    <property type="entry name" value="Enoyl-CoA_hydra/iso"/>
</dbReference>
<evidence type="ECO:0000313" key="4">
    <source>
        <dbReference type="Proteomes" id="UP000887577"/>
    </source>
</evidence>
<dbReference type="GO" id="GO:0005777">
    <property type="term" value="C:peroxisome"/>
    <property type="evidence" value="ECO:0007669"/>
    <property type="project" value="UniProtKB-SubCell"/>
</dbReference>
<keyword evidence="3" id="KW-0413">Isomerase</keyword>
<dbReference type="PANTHER" id="PTHR43684:SF1">
    <property type="entry name" value="ENOYL-COA DELTA ISOMERASE 2"/>
    <property type="match status" value="1"/>
</dbReference>
<keyword evidence="4" id="KW-1185">Reference proteome</keyword>
<evidence type="ECO:0000313" key="5">
    <source>
        <dbReference type="WBParaSite" id="PSU_v2.g8687.t1"/>
    </source>
</evidence>
<evidence type="ECO:0000256" key="2">
    <source>
        <dbReference type="ARBA" id="ARBA00023140"/>
    </source>
</evidence>
<dbReference type="PANTHER" id="PTHR43684">
    <property type="match status" value="1"/>
</dbReference>
<evidence type="ECO:0000256" key="3">
    <source>
        <dbReference type="ARBA" id="ARBA00023235"/>
    </source>
</evidence>
<dbReference type="WBParaSite" id="PSU_v2.g8687.t1">
    <property type="protein sequence ID" value="PSU_v2.g8687.t1"/>
    <property type="gene ID" value="PSU_v2.g8687"/>
</dbReference>
<proteinExistence type="predicted"/>
<dbReference type="Gene3D" id="3.90.226.10">
    <property type="entry name" value="2-enoyl-CoA Hydratase, Chain A, domain 1"/>
    <property type="match status" value="1"/>
</dbReference>
<organism evidence="4 5">
    <name type="scientific">Panagrolaimus superbus</name>
    <dbReference type="NCBI Taxonomy" id="310955"/>
    <lineage>
        <taxon>Eukaryota</taxon>
        <taxon>Metazoa</taxon>
        <taxon>Ecdysozoa</taxon>
        <taxon>Nematoda</taxon>
        <taxon>Chromadorea</taxon>
        <taxon>Rhabditida</taxon>
        <taxon>Tylenchina</taxon>
        <taxon>Panagrolaimomorpha</taxon>
        <taxon>Panagrolaimoidea</taxon>
        <taxon>Panagrolaimidae</taxon>
        <taxon>Panagrolaimus</taxon>
    </lineage>
</organism>
<protein>
    <submittedName>
        <fullName evidence="5">Uncharacterized protein</fullName>
    </submittedName>
</protein>
<comment type="subcellular location">
    <subcellularLocation>
        <location evidence="1">Peroxisome</location>
    </subcellularLocation>
</comment>
<dbReference type="InterPro" id="IPR014748">
    <property type="entry name" value="Enoyl-CoA_hydra_C"/>
</dbReference>
<dbReference type="Proteomes" id="UP000887577">
    <property type="component" value="Unplaced"/>
</dbReference>
<dbReference type="Pfam" id="PF00378">
    <property type="entry name" value="ECH_1"/>
    <property type="match status" value="1"/>
</dbReference>
<dbReference type="AlphaFoldDB" id="A0A914ZA71"/>
<reference evidence="5" key="1">
    <citation type="submission" date="2022-11" db="UniProtKB">
        <authorList>
            <consortium name="WormBaseParasite"/>
        </authorList>
    </citation>
    <scope>IDENTIFICATION</scope>
</reference>
<dbReference type="Gene3D" id="1.10.12.10">
    <property type="entry name" value="Lyase 2-enoyl-coa Hydratase, Chain A, domain 2"/>
    <property type="match status" value="1"/>
</dbReference>
<keyword evidence="2" id="KW-0576">Peroxisome</keyword>
<dbReference type="InterPro" id="IPR029045">
    <property type="entry name" value="ClpP/crotonase-like_dom_sf"/>
</dbReference>
<dbReference type="SUPFAM" id="SSF52096">
    <property type="entry name" value="ClpP/crotonase"/>
    <property type="match status" value="1"/>
</dbReference>
<name>A0A914ZA71_9BILA</name>
<accession>A0A914ZA71</accession>
<dbReference type="InterPro" id="IPR051053">
    <property type="entry name" value="ECH/Chromodomain_protein"/>
</dbReference>
<dbReference type="GO" id="GO:0004165">
    <property type="term" value="F:delta(3)-delta(2)-enoyl-CoA isomerase activity"/>
    <property type="evidence" value="ECO:0007669"/>
    <property type="project" value="UniProtKB-ARBA"/>
</dbReference>
<sequence length="103" mass="12140">MGHSKASEFLLFGRKLSAQEAYERNLVNEVIPISTFFDECNRRIAEYAKLPPEALKINKQVLRRFHLKNLHKVNEHKCAVLRERWVSEECEQSLIAFANRKKK</sequence>